<dbReference type="GO" id="GO:0050660">
    <property type="term" value="F:flavin adenine dinucleotide binding"/>
    <property type="evidence" value="ECO:0007669"/>
    <property type="project" value="InterPro"/>
</dbReference>
<evidence type="ECO:0000256" key="4">
    <source>
        <dbReference type="ARBA" id="ARBA00009884"/>
    </source>
</evidence>
<dbReference type="PROSITE" id="PS01280">
    <property type="entry name" value="GIDA_1"/>
    <property type="match status" value="1"/>
</dbReference>
<keyword evidence="6" id="KW-0285">Flavoprotein</keyword>
<keyword evidence="5" id="KW-0813">Transport</keyword>
<evidence type="ECO:0000313" key="15">
    <source>
        <dbReference type="Proteomes" id="UP000028545"/>
    </source>
</evidence>
<name>A0A084GC19_PSEDA</name>
<dbReference type="EMBL" id="JOWA01000087">
    <property type="protein sequence ID" value="KEZ44881.1"/>
    <property type="molecule type" value="Genomic_DNA"/>
</dbReference>
<keyword evidence="9" id="KW-0653">Protein transport</keyword>
<comment type="caution">
    <text evidence="14">The sequence shown here is derived from an EMBL/GenBank/DDBJ whole genome shotgun (WGS) entry which is preliminary data.</text>
</comment>
<dbReference type="InterPro" id="IPR004416">
    <property type="entry name" value="MnmG"/>
</dbReference>
<dbReference type="Pfam" id="PF21680">
    <property type="entry name" value="GIDA_C_1st"/>
    <property type="match status" value="1"/>
</dbReference>
<dbReference type="OMA" id="DADMIGK"/>
<dbReference type="FunFam" id="3.90.830.10:FF:000002">
    <property type="entry name" value="Vacuolar protein sorting-associated protein 45"/>
    <property type="match status" value="1"/>
</dbReference>
<dbReference type="GO" id="GO:0002098">
    <property type="term" value="P:tRNA wobble uridine modification"/>
    <property type="evidence" value="ECO:0007669"/>
    <property type="project" value="InterPro"/>
</dbReference>
<dbReference type="SUPFAM" id="SSF51905">
    <property type="entry name" value="FAD/NAD(P)-binding domain"/>
    <property type="match status" value="1"/>
</dbReference>
<dbReference type="GO" id="GO:0031410">
    <property type="term" value="C:cytoplasmic vesicle"/>
    <property type="evidence" value="ECO:0007669"/>
    <property type="project" value="UniProtKB-ARBA"/>
</dbReference>
<dbReference type="Gene3D" id="1.10.150.570">
    <property type="entry name" value="GidA associated domain, C-terminal subdomain"/>
    <property type="match status" value="1"/>
</dbReference>
<dbReference type="Gene3D" id="3.40.50.1910">
    <property type="match status" value="1"/>
</dbReference>
<dbReference type="InterPro" id="IPR036045">
    <property type="entry name" value="Sec1-like_sf"/>
</dbReference>
<sequence length="1234" mass="137084">MDVAQAISGYLTKIVTTGEGSSTSSSSAKMKILLLDKETVSIVSTATTQSALLNHEVYLIDRIDNANREKMRHLRCLCLVRPSPESIQFLIDELRDPRYGEYYLYFTNVVKKSSLERLAEADDNEVVKLIQEHFADYIVVNPDLFSLGYSVPQHRLWGTSPDTWNVDALQRSTEGILAVLLSLKKKPLIRYSKTSAMAKKLATELRHHMTQEEQLFDFRMVDTPPILLILDRREDPVTPLLTQWTYQAMVHHLLGIDNGRVDLSDVPDIRPELKEIVLSQDQDPFFKKNMFLNFGDLGGNIKDYVEQYQSKTKNNANIESISDMKRFIEEYPEFRKLSGNVSKHVTLVSELSRRVGTENLLEVSELEQSLACNENHSADLKTIQKLIQSPKVTEDRKICLVALYALRYEKTPSNALSMLIDLLVAAGNVSPRRADLVSQVLAYRSSLSQAQAQTGISDIFESAGIFSGARDRFKGLKGVENVYTQHTPVLESTLQSLIKGRLREQQYPFLEGGGSTRDKPQDIVVFMIGGATYEEAKTVASINALTPGVRVVLGALYHHIAFTDTEMRPLQRVILPPLRIGRARYFRPARSFATSSDTLRSYDVVVIGGGHAGAEASAAAARSGARTALITPSVDNLGVCSCNPSFGGIGKGTVIREIDALDGLAGRIIDKAGVQFMTLNRNKGPAVWGPRAQIDRKLYQRHMREELLSYPNLTVLPASVSDIIVSDVDTASSADSASKKISGVRLESGEVIPTKSVVITTGTFLGGEIHIGMQCYPAGRLGEAATFGLSKSLKAAGFKLGRLKTGTPPRLAKQSIKFHVLEKQLGDNPPTPFSYLNDSVSVTEQLTSAITYTNDSSHEVVRSNLDKTIHIRETVKGPRYCPSLESKIIRFPHRDRHIVWLEPEGFDNDIIYPNGLSMTIPPEAQEQLLRTIHGLEDVVMLQPGYGVEYDYVDPRGLKYSLETKAIGGLYLAGQINGTTGYEEAAGQGILAGINAGRGAQGLHPLTLTRADGFIGIMVDDLVTRGVTEPYRMFTTRSEYRLSSRADNADTRLTAKGREHGVVGDKRWQRFTDEQKQIATLKSALENVLLGSQDWARLGFRVNIDGRKRTALDMLCLPNAQMKDFADLVPDLAGYSDRIQARVAFEAIYAPYIERQQSERRVFERDESIRLPSRLDYDEVFGLSSHEREIFKTTRPETLAQARRMEGITPAGALRLLGHIQRQYKAGRLEEALAG</sequence>
<comment type="similarity">
    <text evidence="3">Belongs to the MnmG family.</text>
</comment>
<keyword evidence="8" id="KW-0274">FAD</keyword>
<dbReference type="PANTHER" id="PTHR11806:SF0">
    <property type="entry name" value="PROTEIN MTO1 HOMOLOG, MITOCHONDRIAL"/>
    <property type="match status" value="1"/>
</dbReference>
<dbReference type="Pfam" id="PF00995">
    <property type="entry name" value="Sec1"/>
    <property type="match status" value="1"/>
</dbReference>
<evidence type="ECO:0000259" key="13">
    <source>
        <dbReference type="SMART" id="SM01228"/>
    </source>
</evidence>
<evidence type="ECO:0000256" key="8">
    <source>
        <dbReference type="ARBA" id="ARBA00022827"/>
    </source>
</evidence>
<dbReference type="OrthoDB" id="10266265at2759"/>
<dbReference type="Gene3D" id="1.25.40.60">
    <property type="match status" value="1"/>
</dbReference>
<dbReference type="GO" id="GO:0016192">
    <property type="term" value="P:vesicle-mediated transport"/>
    <property type="evidence" value="ECO:0007669"/>
    <property type="project" value="InterPro"/>
</dbReference>
<dbReference type="SUPFAM" id="SSF56815">
    <property type="entry name" value="Sec1/munc18-like (SM) proteins"/>
    <property type="match status" value="1"/>
</dbReference>
<dbReference type="PROSITE" id="PS01281">
    <property type="entry name" value="GIDA_2"/>
    <property type="match status" value="1"/>
</dbReference>
<dbReference type="HOGENOM" id="CLU_006656_0_0_1"/>
<dbReference type="RefSeq" id="XP_016644680.1">
    <property type="nucleotide sequence ID" value="XM_016785898.1"/>
</dbReference>
<dbReference type="FunFam" id="3.50.50.60:FF:000002">
    <property type="entry name" value="tRNA uridine 5-carboxymethylaminomethyl modification enzyme MnmG"/>
    <property type="match status" value="1"/>
</dbReference>
<evidence type="ECO:0000256" key="1">
    <source>
        <dbReference type="ARBA" id="ARBA00001974"/>
    </source>
</evidence>
<dbReference type="InterPro" id="IPR001619">
    <property type="entry name" value="Sec1-like"/>
</dbReference>
<protein>
    <recommendedName>
        <fullName evidence="12">Vacuolar protein sorting-associated protein 45</fullName>
    </recommendedName>
</protein>
<evidence type="ECO:0000256" key="11">
    <source>
        <dbReference type="ARBA" id="ARBA00054993"/>
    </source>
</evidence>
<organism evidence="14 15">
    <name type="scientific">Pseudallescheria apiosperma</name>
    <name type="common">Scedosporium apiospermum</name>
    <dbReference type="NCBI Taxonomy" id="563466"/>
    <lineage>
        <taxon>Eukaryota</taxon>
        <taxon>Fungi</taxon>
        <taxon>Dikarya</taxon>
        <taxon>Ascomycota</taxon>
        <taxon>Pezizomycotina</taxon>
        <taxon>Sordariomycetes</taxon>
        <taxon>Hypocreomycetidae</taxon>
        <taxon>Microascales</taxon>
        <taxon>Microascaceae</taxon>
        <taxon>Scedosporium</taxon>
    </lineage>
</organism>
<dbReference type="InterPro" id="IPR027482">
    <property type="entry name" value="Sec1-like_dom2"/>
</dbReference>
<comment type="function">
    <text evidence="11">Component of the MSS1-MTO1 complex that catalyzes the 5-carboxymethylaminomethyluridine (cmnm(5)U) modification at the 34th wobble position (U34) of mitochondrial tRNAs.</text>
</comment>
<dbReference type="InterPro" id="IPR047001">
    <property type="entry name" value="MnmG_C_subdom"/>
</dbReference>
<dbReference type="SMART" id="SM01228">
    <property type="entry name" value="GIDA_assoc_3"/>
    <property type="match status" value="1"/>
</dbReference>
<dbReference type="Gene3D" id="3.50.50.60">
    <property type="entry name" value="FAD/NAD(P)-binding domain"/>
    <property type="match status" value="2"/>
</dbReference>
<keyword evidence="10" id="KW-0472">Membrane</keyword>
<reference evidence="14 15" key="1">
    <citation type="journal article" date="2014" name="Genome Announc.">
        <title>Draft genome sequence of the pathogenic fungus Scedosporium apiospermum.</title>
        <authorList>
            <person name="Vandeputte P."/>
            <person name="Ghamrawi S."/>
            <person name="Rechenmann M."/>
            <person name="Iltis A."/>
            <person name="Giraud S."/>
            <person name="Fleury M."/>
            <person name="Thornton C."/>
            <person name="Delhaes L."/>
            <person name="Meyer W."/>
            <person name="Papon N."/>
            <person name="Bouchara J.P."/>
        </authorList>
    </citation>
    <scope>NUCLEOTIDE SEQUENCE [LARGE SCALE GENOMIC DNA]</scope>
    <source>
        <strain evidence="14 15">IHEM 14462</strain>
    </source>
</reference>
<dbReference type="GO" id="GO:0015031">
    <property type="term" value="P:protein transport"/>
    <property type="evidence" value="ECO:0007669"/>
    <property type="project" value="UniProtKB-KW"/>
</dbReference>
<accession>A0A084GC19</accession>
<dbReference type="GeneID" id="27722087"/>
<feature type="domain" description="tRNA uridine 5-carboxymethylaminomethyl modification enzyme C-terminal subdomain" evidence="13">
    <location>
        <begin position="1146"/>
        <end position="1217"/>
    </location>
</feature>
<dbReference type="Gene3D" id="3.40.50.2060">
    <property type="match status" value="1"/>
</dbReference>
<evidence type="ECO:0000256" key="10">
    <source>
        <dbReference type="ARBA" id="ARBA00023136"/>
    </source>
</evidence>
<evidence type="ECO:0000256" key="6">
    <source>
        <dbReference type="ARBA" id="ARBA00022630"/>
    </source>
</evidence>
<dbReference type="InterPro" id="IPR044920">
    <property type="entry name" value="MnmG_C_subdom_sf"/>
</dbReference>
<evidence type="ECO:0000256" key="12">
    <source>
        <dbReference type="ARBA" id="ARBA00073001"/>
    </source>
</evidence>
<evidence type="ECO:0000256" key="2">
    <source>
        <dbReference type="ARBA" id="ARBA00004184"/>
    </source>
</evidence>
<dbReference type="AlphaFoldDB" id="A0A084GC19"/>
<dbReference type="Proteomes" id="UP000028545">
    <property type="component" value="Unassembled WGS sequence"/>
</dbReference>
<dbReference type="InterPro" id="IPR043154">
    <property type="entry name" value="Sec-1-like_dom1"/>
</dbReference>
<dbReference type="KEGG" id="sapo:SAPIO_CDS3015"/>
<evidence type="ECO:0000256" key="3">
    <source>
        <dbReference type="ARBA" id="ARBA00007653"/>
    </source>
</evidence>
<dbReference type="InterPro" id="IPR002218">
    <property type="entry name" value="MnmG-rel"/>
</dbReference>
<proteinExistence type="inferred from homology"/>
<dbReference type="GO" id="GO:0012505">
    <property type="term" value="C:endomembrane system"/>
    <property type="evidence" value="ECO:0007669"/>
    <property type="project" value="UniProtKB-SubCell"/>
</dbReference>
<dbReference type="HAMAP" id="MF_00129">
    <property type="entry name" value="MnmG_GidA"/>
    <property type="match status" value="1"/>
</dbReference>
<dbReference type="Pfam" id="PF13932">
    <property type="entry name" value="SAM_GIDA_C"/>
    <property type="match status" value="1"/>
</dbReference>
<evidence type="ECO:0000256" key="5">
    <source>
        <dbReference type="ARBA" id="ARBA00022448"/>
    </source>
</evidence>
<evidence type="ECO:0000313" key="14">
    <source>
        <dbReference type="EMBL" id="KEZ44881.1"/>
    </source>
</evidence>
<comment type="similarity">
    <text evidence="4">Belongs to the STXBP/unc-18/SEC1 family.</text>
</comment>
<dbReference type="Pfam" id="PF01134">
    <property type="entry name" value="GIDA"/>
    <property type="match status" value="1"/>
</dbReference>
<comment type="cofactor">
    <cofactor evidence="1">
        <name>FAD</name>
        <dbReference type="ChEBI" id="CHEBI:57692"/>
    </cofactor>
</comment>
<dbReference type="PANTHER" id="PTHR11806">
    <property type="entry name" value="GLUCOSE INHIBITED DIVISION PROTEIN A"/>
    <property type="match status" value="1"/>
</dbReference>
<dbReference type="NCBIfam" id="TIGR00136">
    <property type="entry name" value="mnmG_gidA"/>
    <property type="match status" value="1"/>
</dbReference>
<dbReference type="InterPro" id="IPR036188">
    <property type="entry name" value="FAD/NAD-bd_sf"/>
</dbReference>
<dbReference type="Gene3D" id="3.90.830.10">
    <property type="entry name" value="Syntaxin Binding Protein 1, Chain A, domain 2"/>
    <property type="match status" value="1"/>
</dbReference>
<dbReference type="InterPro" id="IPR043127">
    <property type="entry name" value="Sec-1-like_dom3a"/>
</dbReference>
<dbReference type="InterPro" id="IPR020595">
    <property type="entry name" value="MnmG-rel_CS"/>
</dbReference>
<evidence type="ECO:0000256" key="7">
    <source>
        <dbReference type="ARBA" id="ARBA00022694"/>
    </source>
</evidence>
<dbReference type="VEuPathDB" id="FungiDB:SAPIO_CDS3015"/>
<comment type="subcellular location">
    <subcellularLocation>
        <location evidence="2">Endomembrane system</location>
        <topology evidence="2">Peripheral membrane protein</topology>
    </subcellularLocation>
</comment>
<dbReference type="InterPro" id="IPR049312">
    <property type="entry name" value="GIDA_C_N"/>
</dbReference>
<dbReference type="InterPro" id="IPR040131">
    <property type="entry name" value="MnmG_N"/>
</dbReference>
<evidence type="ECO:0000256" key="9">
    <source>
        <dbReference type="ARBA" id="ARBA00022927"/>
    </source>
</evidence>
<keyword evidence="7" id="KW-0819">tRNA processing</keyword>
<dbReference type="InterPro" id="IPR026904">
    <property type="entry name" value="MnmG_C"/>
</dbReference>
<dbReference type="FunFam" id="3.50.50.60:FF:000145">
    <property type="entry name" value="tRNA uridine 5-carboxymethylaminomethyl modification enzyme"/>
    <property type="match status" value="1"/>
</dbReference>
<gene>
    <name evidence="14" type="ORF">SAPIO_CDS3015</name>
</gene>
<dbReference type="GO" id="GO:0030488">
    <property type="term" value="P:tRNA methylation"/>
    <property type="evidence" value="ECO:0007669"/>
    <property type="project" value="TreeGrafter"/>
</dbReference>
<keyword evidence="15" id="KW-1185">Reference proteome</keyword>